<organism evidence="2 3">
    <name type="scientific">Enhygromyxa salina</name>
    <dbReference type="NCBI Taxonomy" id="215803"/>
    <lineage>
        <taxon>Bacteria</taxon>
        <taxon>Pseudomonadati</taxon>
        <taxon>Myxococcota</taxon>
        <taxon>Polyangia</taxon>
        <taxon>Nannocystales</taxon>
        <taxon>Nannocystaceae</taxon>
        <taxon>Enhygromyxa</taxon>
    </lineage>
</organism>
<protein>
    <submittedName>
        <fullName evidence="2">Uncharacterized protein</fullName>
    </submittedName>
</protein>
<feature type="transmembrane region" description="Helical" evidence="1">
    <location>
        <begin position="468"/>
        <end position="489"/>
    </location>
</feature>
<feature type="transmembrane region" description="Helical" evidence="1">
    <location>
        <begin position="501"/>
        <end position="520"/>
    </location>
</feature>
<feature type="transmembrane region" description="Helical" evidence="1">
    <location>
        <begin position="440"/>
        <end position="461"/>
    </location>
</feature>
<accession>A0A2S9YQ96</accession>
<reference evidence="2 3" key="1">
    <citation type="submission" date="2018-03" db="EMBL/GenBank/DDBJ databases">
        <title>Draft Genome Sequences of the Obligatory Marine Myxobacteria Enhygromyxa salina SWB007.</title>
        <authorList>
            <person name="Poehlein A."/>
            <person name="Moghaddam J.A."/>
            <person name="Harms H."/>
            <person name="Alanjari M."/>
            <person name="Koenig G.M."/>
            <person name="Daniel R."/>
            <person name="Schaeberle T.F."/>
        </authorList>
    </citation>
    <scope>NUCLEOTIDE SEQUENCE [LARGE SCALE GENOMIC DNA]</scope>
    <source>
        <strain evidence="2 3">SWB007</strain>
    </source>
</reference>
<dbReference type="RefSeq" id="WP_146157708.1">
    <property type="nucleotide sequence ID" value="NZ_PVNL01000057.1"/>
</dbReference>
<feature type="transmembrane region" description="Helical" evidence="1">
    <location>
        <begin position="159"/>
        <end position="182"/>
    </location>
</feature>
<evidence type="ECO:0000313" key="2">
    <source>
        <dbReference type="EMBL" id="PRQ07250.1"/>
    </source>
</evidence>
<keyword evidence="1" id="KW-0812">Transmembrane</keyword>
<feature type="transmembrane region" description="Helical" evidence="1">
    <location>
        <begin position="303"/>
        <end position="320"/>
    </location>
</feature>
<feature type="transmembrane region" description="Helical" evidence="1">
    <location>
        <begin position="194"/>
        <end position="215"/>
    </location>
</feature>
<feature type="transmembrane region" description="Helical" evidence="1">
    <location>
        <begin position="261"/>
        <end position="291"/>
    </location>
</feature>
<sequence length="827" mass="85204">MTLRPAVRMARLVRRVGLVSLLGASVGCGTPNRSAERAPETAASADPDEVTVGRWRGQIVEHHAQFVRYSFAEPGQPAQPGMVVELTRRRPEHGTEFGTEALAVQAAPGGQVTPELLQAVTAWLRADGPGPEQLFAAPAQAQPAAASPALEAPARVRSLGWGLIAAWLVAALGSLVPGVRGAAHQVASPGTNRWPATVGVLLLVTVAVVGLRLTFAAPSPLDDDALNDIGMGLACAAGDPCLHGATASFGGFEHGTLFPRLLGLLLSLGLTITSVQTVLIVLSAVAVAVTFEAGRRLLGARDGALAGALAAVGLLGLQLTELASTGDILWNPAAMALPAALTQVALLRGAVTGRSGWLLLAGLFAGVAYEVHLSGLALWPGLVIVAAATKPAQPAAADSRLRELAARLVWLPALAGAAGVTMVVSPASAKANALAVAEHVGWIACAGALAASVAVGSLLRWRQGQDPIALALGLPIVILAGTLAAAAGFVEALPLRYLAPAFPAVALGAGWLGAAALARISAARVRVVAAGLTVGLVLAVTLPGYLERMAVDRDRWTYADLDMLATFLRERGVAAEDLHHAVRGARCGSQSHGDRGQRLAELVIGGLRARAGLAVSPPAPADSAVPPAWLIAKLRNDDLPQLPDGASTLPSGGSHTIVLVPYQPILDLAGIRYCTRFERGEDRCVPATPLPANPAARQLLPRHRHATQPESGRAAPVAYYYELPLRWPADASAERRATLQLDARSSSSAWRFVNVQGEVGLAGQSFPTTTLEVTLAPGARAVVTLVGADALPGDGPPSPDSWWPALIEVPADPQLQAVFLAPSSATD</sequence>
<evidence type="ECO:0000256" key="1">
    <source>
        <dbReference type="SAM" id="Phobius"/>
    </source>
</evidence>
<keyword evidence="1" id="KW-1133">Transmembrane helix</keyword>
<evidence type="ECO:0000313" key="3">
    <source>
        <dbReference type="Proteomes" id="UP000238823"/>
    </source>
</evidence>
<feature type="transmembrane region" description="Helical" evidence="1">
    <location>
        <begin position="357"/>
        <end position="387"/>
    </location>
</feature>
<comment type="caution">
    <text evidence="2">The sequence shown here is derived from an EMBL/GenBank/DDBJ whole genome shotgun (WGS) entry which is preliminary data.</text>
</comment>
<gene>
    <name evidence="2" type="ORF">ENSA7_29580</name>
</gene>
<dbReference type="Proteomes" id="UP000238823">
    <property type="component" value="Unassembled WGS sequence"/>
</dbReference>
<dbReference type="EMBL" id="PVNL01000057">
    <property type="protein sequence ID" value="PRQ07250.1"/>
    <property type="molecule type" value="Genomic_DNA"/>
</dbReference>
<name>A0A2S9YQ96_9BACT</name>
<feature type="transmembrane region" description="Helical" evidence="1">
    <location>
        <begin position="408"/>
        <end position="428"/>
    </location>
</feature>
<dbReference type="PROSITE" id="PS51257">
    <property type="entry name" value="PROKAR_LIPOPROTEIN"/>
    <property type="match status" value="1"/>
</dbReference>
<dbReference type="AlphaFoldDB" id="A0A2S9YQ96"/>
<keyword evidence="1" id="KW-0472">Membrane</keyword>
<feature type="transmembrane region" description="Helical" evidence="1">
    <location>
        <begin position="527"/>
        <end position="546"/>
    </location>
</feature>
<proteinExistence type="predicted"/>